<feature type="region of interest" description="Disordered" evidence="1">
    <location>
        <begin position="19"/>
        <end position="40"/>
    </location>
</feature>
<dbReference type="Gene3D" id="2.60.120.200">
    <property type="match status" value="1"/>
</dbReference>
<dbReference type="SUPFAM" id="SSF49899">
    <property type="entry name" value="Concanavalin A-like lectins/glucanases"/>
    <property type="match status" value="1"/>
</dbReference>
<evidence type="ECO:0000313" key="3">
    <source>
        <dbReference type="Proteomes" id="UP001165065"/>
    </source>
</evidence>
<name>A0A9W7GMX4_9STRA</name>
<accession>A0A9W7GMX4</accession>
<dbReference type="EMBL" id="BRYA01000382">
    <property type="protein sequence ID" value="GMI48245.1"/>
    <property type="molecule type" value="Genomic_DNA"/>
</dbReference>
<reference evidence="3" key="1">
    <citation type="journal article" date="2023" name="Commun. Biol.">
        <title>Genome analysis of Parmales, the sister group of diatoms, reveals the evolutionary specialization of diatoms from phago-mixotrophs to photoautotrophs.</title>
        <authorList>
            <person name="Ban H."/>
            <person name="Sato S."/>
            <person name="Yoshikawa S."/>
            <person name="Yamada K."/>
            <person name="Nakamura Y."/>
            <person name="Ichinomiya M."/>
            <person name="Sato N."/>
            <person name="Blanc-Mathieu R."/>
            <person name="Endo H."/>
            <person name="Kuwata A."/>
            <person name="Ogata H."/>
        </authorList>
    </citation>
    <scope>NUCLEOTIDE SEQUENCE [LARGE SCALE GENOMIC DNA]</scope>
</reference>
<evidence type="ECO:0000256" key="1">
    <source>
        <dbReference type="SAM" id="MobiDB-lite"/>
    </source>
</evidence>
<protein>
    <submittedName>
        <fullName evidence="2">Uncharacterized protein</fullName>
    </submittedName>
</protein>
<keyword evidence="3" id="KW-1185">Reference proteome</keyword>
<feature type="region of interest" description="Disordered" evidence="1">
    <location>
        <begin position="280"/>
        <end position="321"/>
    </location>
</feature>
<feature type="compositionally biased region" description="Polar residues" evidence="1">
    <location>
        <begin position="28"/>
        <end position="40"/>
    </location>
</feature>
<comment type="caution">
    <text evidence="2">The sequence shown here is derived from an EMBL/GenBank/DDBJ whole genome shotgun (WGS) entry which is preliminary data.</text>
</comment>
<feature type="compositionally biased region" description="Low complexity" evidence="1">
    <location>
        <begin position="284"/>
        <end position="309"/>
    </location>
</feature>
<sequence>MSLSPSVLNFFLPSESPLPPAPPELTVQAPTPSTSTSDANLNPVSYTELATLSKVSQEWSDCVLSAFVLPTTSSPHGSPTYRLNPKLTKCLCWFDERGIEARSVSVRRGGKRGGKDLITLCTGWRGWDGVDEVMEIMGFDERFRNRVREKLGEGEDGMVVGSKRAHVMSKADQPQVLLNTNAVPSLPCVQFLNWDSSSAVRMRTSEFLCGPVPQPVTVFVVGIASEDGCFVSGLRGRFEIGHMYPDDRLSEQMDMSPVVMSASFRPSSVHRNVSSSINGLRFTSSSNSDSEDSSSASSSTGESELSVASNPPEEHMVKGKSRPGRWHVYTCVFDGESSTLRVDGQVEGTGGDGVSVGEGMLGGMTIGSDHFFNMSLCDGGAGMQLDNGEGRGAIAEVGAFKGRLGEGDIKTIEERLMKKHGISPGTASSLSADTHAFHAHSLIAQPLPWSLSRRVPLKFAAQEKSVVWKRNDPVTGEKVVISRIGTNKTGSDSEW</sequence>
<evidence type="ECO:0000313" key="2">
    <source>
        <dbReference type="EMBL" id="GMI48245.1"/>
    </source>
</evidence>
<dbReference type="OrthoDB" id="46318at2759"/>
<dbReference type="Proteomes" id="UP001165065">
    <property type="component" value="Unassembled WGS sequence"/>
</dbReference>
<proteinExistence type="predicted"/>
<organism evidence="2 3">
    <name type="scientific">Triparma columacea</name>
    <dbReference type="NCBI Taxonomy" id="722753"/>
    <lineage>
        <taxon>Eukaryota</taxon>
        <taxon>Sar</taxon>
        <taxon>Stramenopiles</taxon>
        <taxon>Ochrophyta</taxon>
        <taxon>Bolidophyceae</taxon>
        <taxon>Parmales</taxon>
        <taxon>Triparmaceae</taxon>
        <taxon>Triparma</taxon>
    </lineage>
</organism>
<dbReference type="InterPro" id="IPR013320">
    <property type="entry name" value="ConA-like_dom_sf"/>
</dbReference>
<gene>
    <name evidence="2" type="ORF">TrCOL_g12351</name>
</gene>
<dbReference type="AlphaFoldDB" id="A0A9W7GMX4"/>